<reference evidence="1" key="1">
    <citation type="submission" date="2016-08" db="EMBL/GenBank/DDBJ databases">
        <authorList>
            <person name="Ngugi D.K."/>
            <person name="Miyake S."/>
            <person name="Stingl U."/>
        </authorList>
    </citation>
    <scope>NUCLEOTIDE SEQUENCE</scope>
    <source>
        <strain evidence="1">SCG-D08WGA-EpuloA1</strain>
    </source>
</reference>
<dbReference type="Proteomes" id="UP000188637">
    <property type="component" value="Unassembled WGS sequence"/>
</dbReference>
<gene>
    <name evidence="1" type="ORF">AN640_05120</name>
</gene>
<proteinExistence type="predicted"/>
<comment type="caution">
    <text evidence="1">The sequence shown here is derived from an EMBL/GenBank/DDBJ whole genome shotgun (WGS) entry which is preliminary data.</text>
</comment>
<accession>A0ACC8XI34</accession>
<name>A0ACC8XI34_9FIRM</name>
<sequence>MYFSKVNPSAVIPSKREEDAGFDIYACFKEDYLFINPNETKLVPTGIASAFSSDYVSLLRERGSTGSLGIGQRAGVIDSGFRGEWFVGITNHNSIPFIISKKDTSINVLSNKIIYPYKKAISQCIVLKLPKINAVEIQYDKLLEFQSIRGIGKLSSSGK</sequence>
<organism evidence="1 2">
    <name type="scientific">Candidatus Epulonipiscium fishelsonii</name>
    <dbReference type="NCBI Taxonomy" id="77094"/>
    <lineage>
        <taxon>Bacteria</taxon>
        <taxon>Bacillati</taxon>
        <taxon>Bacillota</taxon>
        <taxon>Clostridia</taxon>
        <taxon>Lachnospirales</taxon>
        <taxon>Lachnospiraceae</taxon>
        <taxon>Candidatus Epulonipiscium</taxon>
    </lineage>
</organism>
<protein>
    <submittedName>
        <fullName evidence="1">dUTP pyrophosphatase</fullName>
    </submittedName>
</protein>
<keyword evidence="2" id="KW-1185">Reference proteome</keyword>
<evidence type="ECO:0000313" key="1">
    <source>
        <dbReference type="EMBL" id="ONI44942.1"/>
    </source>
</evidence>
<evidence type="ECO:0000313" key="2">
    <source>
        <dbReference type="Proteomes" id="UP000188637"/>
    </source>
</evidence>
<dbReference type="EMBL" id="LJHD01000084">
    <property type="protein sequence ID" value="ONI44942.1"/>
    <property type="molecule type" value="Genomic_DNA"/>
</dbReference>